<gene>
    <name evidence="1" type="ORF">IM787_19005</name>
</gene>
<dbReference type="Proteomes" id="UP000806285">
    <property type="component" value="Unassembled WGS sequence"/>
</dbReference>
<organism evidence="1 2">
    <name type="scientific">Ramlibacter pallidus</name>
    <dbReference type="NCBI Taxonomy" id="2780087"/>
    <lineage>
        <taxon>Bacteria</taxon>
        <taxon>Pseudomonadati</taxon>
        <taxon>Pseudomonadota</taxon>
        <taxon>Betaproteobacteria</taxon>
        <taxon>Burkholderiales</taxon>
        <taxon>Comamonadaceae</taxon>
        <taxon>Ramlibacter</taxon>
    </lineage>
</organism>
<evidence type="ECO:0000313" key="2">
    <source>
        <dbReference type="Proteomes" id="UP000806285"/>
    </source>
</evidence>
<dbReference type="InterPro" id="IPR046137">
    <property type="entry name" value="DUF6139"/>
</dbReference>
<dbReference type="EMBL" id="JADDIV010000005">
    <property type="protein sequence ID" value="MBE7369660.1"/>
    <property type="molecule type" value="Genomic_DNA"/>
</dbReference>
<evidence type="ECO:0000313" key="1">
    <source>
        <dbReference type="EMBL" id="MBE7369660.1"/>
    </source>
</evidence>
<sequence>MKVDIYRRPEPQNKFTYLIVPAGQPIPEEAVNSDWQARQQGVNVDESQEHLHPYEIDNPRAQIDEKGYAITSVYHQVEGQANAP</sequence>
<comment type="caution">
    <text evidence="1">The sequence shown here is derived from an EMBL/GenBank/DDBJ whole genome shotgun (WGS) entry which is preliminary data.</text>
</comment>
<dbReference type="Pfam" id="PF19636">
    <property type="entry name" value="DUF6139"/>
    <property type="match status" value="1"/>
</dbReference>
<proteinExistence type="predicted"/>
<dbReference type="RefSeq" id="WP_193678272.1">
    <property type="nucleotide sequence ID" value="NZ_JADDIV010000005.1"/>
</dbReference>
<reference evidence="1 2" key="1">
    <citation type="submission" date="2020-10" db="EMBL/GenBank/DDBJ databases">
        <title>Ramlibacter sp. HM2 16S ribosomal RNA gene Genome sequencing and assembly.</title>
        <authorList>
            <person name="Kang M."/>
        </authorList>
    </citation>
    <scope>NUCLEOTIDE SEQUENCE [LARGE SCALE GENOMIC DNA]</scope>
    <source>
        <strain evidence="1 2">HM2</strain>
    </source>
</reference>
<protein>
    <submittedName>
        <fullName evidence="1">Uncharacterized protein</fullName>
    </submittedName>
</protein>
<name>A0ABR9S807_9BURK</name>
<accession>A0ABR9S807</accession>
<keyword evidence="2" id="KW-1185">Reference proteome</keyword>